<name>A0A1Y6CPS5_9PROT</name>
<sequence>MKEKEDQAAAVIPPPANDNGPKQGAAQEAERHLDTIARAIGRHIAREHIRAWERERRKRAANDNEGRSANGGQNAPVGRFEDRMPKEEGREPDG</sequence>
<feature type="region of interest" description="Disordered" evidence="1">
    <location>
        <begin position="1"/>
        <end position="34"/>
    </location>
</feature>
<feature type="region of interest" description="Disordered" evidence="1">
    <location>
        <begin position="51"/>
        <end position="94"/>
    </location>
</feature>
<feature type="compositionally biased region" description="Basic and acidic residues" evidence="1">
    <location>
        <begin position="51"/>
        <end position="66"/>
    </location>
</feature>
<gene>
    <name evidence="2" type="ORF">SAMN05428998_1443</name>
</gene>
<feature type="compositionally biased region" description="Basic and acidic residues" evidence="1">
    <location>
        <begin position="79"/>
        <end position="94"/>
    </location>
</feature>
<dbReference type="AlphaFoldDB" id="A0A1Y6CPS5"/>
<accession>A0A1Y6CPS5</accession>
<evidence type="ECO:0000313" key="2">
    <source>
        <dbReference type="EMBL" id="SMF81536.1"/>
    </source>
</evidence>
<dbReference type="EMBL" id="FWZX01000044">
    <property type="protein sequence ID" value="SMF81536.1"/>
    <property type="molecule type" value="Genomic_DNA"/>
</dbReference>
<proteinExistence type="predicted"/>
<dbReference type="Proteomes" id="UP000192917">
    <property type="component" value="Unassembled WGS sequence"/>
</dbReference>
<evidence type="ECO:0000313" key="3">
    <source>
        <dbReference type="Proteomes" id="UP000192917"/>
    </source>
</evidence>
<organism evidence="2 3">
    <name type="scientific">Tistlia consotensis USBA 355</name>
    <dbReference type="NCBI Taxonomy" id="560819"/>
    <lineage>
        <taxon>Bacteria</taxon>
        <taxon>Pseudomonadati</taxon>
        <taxon>Pseudomonadota</taxon>
        <taxon>Alphaproteobacteria</taxon>
        <taxon>Rhodospirillales</taxon>
        <taxon>Rhodovibrionaceae</taxon>
        <taxon>Tistlia</taxon>
    </lineage>
</organism>
<keyword evidence="3" id="KW-1185">Reference proteome</keyword>
<evidence type="ECO:0000256" key="1">
    <source>
        <dbReference type="SAM" id="MobiDB-lite"/>
    </source>
</evidence>
<reference evidence="2 3" key="1">
    <citation type="submission" date="2017-04" db="EMBL/GenBank/DDBJ databases">
        <authorList>
            <person name="Afonso C.L."/>
            <person name="Miller P.J."/>
            <person name="Scott M.A."/>
            <person name="Spackman E."/>
            <person name="Goraichik I."/>
            <person name="Dimitrov K.M."/>
            <person name="Suarez D.L."/>
            <person name="Swayne D.E."/>
        </authorList>
    </citation>
    <scope>NUCLEOTIDE SEQUENCE [LARGE SCALE GENOMIC DNA]</scope>
    <source>
        <strain evidence="2 3">USBA 355</strain>
    </source>
</reference>
<protein>
    <submittedName>
        <fullName evidence="2">Uncharacterized protein</fullName>
    </submittedName>
</protein>
<dbReference type="RefSeq" id="WP_179243995.1">
    <property type="nucleotide sequence ID" value="NZ_FWZX01000044.1"/>
</dbReference>
<dbReference type="STRING" id="560819.SAMN05428998_1443"/>